<keyword evidence="3" id="KW-1185">Reference proteome</keyword>
<dbReference type="Gramene" id="mRNA:HanXRQr2_Chr16g0771491">
    <property type="protein sequence ID" value="CDS:HanXRQr2_Chr16g0771491.1"/>
    <property type="gene ID" value="HanXRQr2_Chr16g0771491"/>
</dbReference>
<evidence type="ECO:0000313" key="3">
    <source>
        <dbReference type="Proteomes" id="UP000215914"/>
    </source>
</evidence>
<organism evidence="2 3">
    <name type="scientific">Helianthus annuus</name>
    <name type="common">Common sunflower</name>
    <dbReference type="NCBI Taxonomy" id="4232"/>
    <lineage>
        <taxon>Eukaryota</taxon>
        <taxon>Viridiplantae</taxon>
        <taxon>Streptophyta</taxon>
        <taxon>Embryophyta</taxon>
        <taxon>Tracheophyta</taxon>
        <taxon>Spermatophyta</taxon>
        <taxon>Magnoliopsida</taxon>
        <taxon>eudicotyledons</taxon>
        <taxon>Gunneridae</taxon>
        <taxon>Pentapetalae</taxon>
        <taxon>asterids</taxon>
        <taxon>campanulids</taxon>
        <taxon>Asterales</taxon>
        <taxon>Asteraceae</taxon>
        <taxon>Asteroideae</taxon>
        <taxon>Heliantheae alliance</taxon>
        <taxon>Heliantheae</taxon>
        <taxon>Helianthus</taxon>
    </lineage>
</organism>
<dbReference type="Proteomes" id="UP000215914">
    <property type="component" value="Unassembled WGS sequence"/>
</dbReference>
<gene>
    <name evidence="2" type="ORF">HanXRQr2_Chr16g0771491</name>
</gene>
<reference evidence="2" key="1">
    <citation type="journal article" date="2017" name="Nature">
        <title>The sunflower genome provides insights into oil metabolism, flowering and Asterid evolution.</title>
        <authorList>
            <person name="Badouin H."/>
            <person name="Gouzy J."/>
            <person name="Grassa C.J."/>
            <person name="Murat F."/>
            <person name="Staton S.E."/>
            <person name="Cottret L."/>
            <person name="Lelandais-Briere C."/>
            <person name="Owens G.L."/>
            <person name="Carrere S."/>
            <person name="Mayjonade B."/>
            <person name="Legrand L."/>
            <person name="Gill N."/>
            <person name="Kane N.C."/>
            <person name="Bowers J.E."/>
            <person name="Hubner S."/>
            <person name="Bellec A."/>
            <person name="Berard A."/>
            <person name="Berges H."/>
            <person name="Blanchet N."/>
            <person name="Boniface M.C."/>
            <person name="Brunel D."/>
            <person name="Catrice O."/>
            <person name="Chaidir N."/>
            <person name="Claudel C."/>
            <person name="Donnadieu C."/>
            <person name="Faraut T."/>
            <person name="Fievet G."/>
            <person name="Helmstetter N."/>
            <person name="King M."/>
            <person name="Knapp S.J."/>
            <person name="Lai Z."/>
            <person name="Le Paslier M.C."/>
            <person name="Lippi Y."/>
            <person name="Lorenzon L."/>
            <person name="Mandel J.R."/>
            <person name="Marage G."/>
            <person name="Marchand G."/>
            <person name="Marquand E."/>
            <person name="Bret-Mestries E."/>
            <person name="Morien E."/>
            <person name="Nambeesan S."/>
            <person name="Nguyen T."/>
            <person name="Pegot-Espagnet P."/>
            <person name="Pouilly N."/>
            <person name="Raftis F."/>
            <person name="Sallet E."/>
            <person name="Schiex T."/>
            <person name="Thomas J."/>
            <person name="Vandecasteele C."/>
            <person name="Vares D."/>
            <person name="Vear F."/>
            <person name="Vautrin S."/>
            <person name="Crespi M."/>
            <person name="Mangin B."/>
            <person name="Burke J.M."/>
            <person name="Salse J."/>
            <person name="Munos S."/>
            <person name="Vincourt P."/>
            <person name="Rieseberg L.H."/>
            <person name="Langlade N.B."/>
        </authorList>
    </citation>
    <scope>NUCLEOTIDE SEQUENCE</scope>
    <source>
        <tissue evidence="2">Leaves</tissue>
    </source>
</reference>
<feature type="region of interest" description="Disordered" evidence="1">
    <location>
        <begin position="1"/>
        <end position="26"/>
    </location>
</feature>
<reference evidence="2" key="2">
    <citation type="submission" date="2020-06" db="EMBL/GenBank/DDBJ databases">
        <title>Helianthus annuus Genome sequencing and assembly Release 2.</title>
        <authorList>
            <person name="Gouzy J."/>
            <person name="Langlade N."/>
            <person name="Munos S."/>
        </authorList>
    </citation>
    <scope>NUCLEOTIDE SEQUENCE</scope>
    <source>
        <tissue evidence="2">Leaves</tissue>
    </source>
</reference>
<name>A0A9K3DWQ5_HELAN</name>
<evidence type="ECO:0000256" key="1">
    <source>
        <dbReference type="SAM" id="MobiDB-lite"/>
    </source>
</evidence>
<proteinExistence type="predicted"/>
<accession>A0A9K3DWQ5</accession>
<dbReference type="EMBL" id="MNCJ02000331">
    <property type="protein sequence ID" value="KAF5761974.1"/>
    <property type="molecule type" value="Genomic_DNA"/>
</dbReference>
<evidence type="ECO:0000313" key="2">
    <source>
        <dbReference type="EMBL" id="KAF5761974.1"/>
    </source>
</evidence>
<dbReference type="AlphaFoldDB" id="A0A9K3DWQ5"/>
<comment type="caution">
    <text evidence="2">The sequence shown here is derived from an EMBL/GenBank/DDBJ whole genome shotgun (WGS) entry which is preliminary data.</text>
</comment>
<protein>
    <submittedName>
        <fullName evidence="2">Uncharacterized protein</fullName>
    </submittedName>
</protein>
<sequence>MYNNIPSLKLLSPRTEKPSSTRSQKTTACSKCNTFLTSRDSTPTISETNIT</sequence>